<name>A0A0G4G0G3_VITBC</name>
<keyword evidence="1" id="KW-0175">Coiled coil</keyword>
<proteinExistence type="predicted"/>
<dbReference type="EMBL" id="CDMY01000539">
    <property type="protein sequence ID" value="CEM21249.1"/>
    <property type="molecule type" value="Genomic_DNA"/>
</dbReference>
<sequence length="262" mass="28682">MADTCSGKACNCLAVREERANKLLEEIRGRQKINCEAIERIDQKKAANASVVVVATLIDGHVVEAKLTVIAEDPFKDNISYESKTYADLKRLNTALLSASEHWILCVGSSKCLEVLGKFKENIDTIHCELGKLETLTIDQKVDARKKQVEDKIKALTKEVASLRRLFFESDKGRFICTSGRGCAVTSISCGGCGNYSCNVDSSVMNKIGEKGLAGWNCPSCGRSYWHCGPCRQKSSYWAQVRVEGGFSGWSGSSTSSSVLME</sequence>
<evidence type="ECO:0000313" key="2">
    <source>
        <dbReference type="EMBL" id="CEM21249.1"/>
    </source>
</evidence>
<dbReference type="AlphaFoldDB" id="A0A0G4G0G3"/>
<dbReference type="VEuPathDB" id="CryptoDB:Vbra_9573"/>
<keyword evidence="3" id="KW-1185">Reference proteome</keyword>
<accession>A0A0G4G0G3</accession>
<organism evidence="2 3">
    <name type="scientific">Vitrella brassicaformis (strain CCMP3155)</name>
    <dbReference type="NCBI Taxonomy" id="1169540"/>
    <lineage>
        <taxon>Eukaryota</taxon>
        <taxon>Sar</taxon>
        <taxon>Alveolata</taxon>
        <taxon>Colpodellida</taxon>
        <taxon>Vitrellaceae</taxon>
        <taxon>Vitrella</taxon>
    </lineage>
</organism>
<feature type="coiled-coil region" evidence="1">
    <location>
        <begin position="139"/>
        <end position="166"/>
    </location>
</feature>
<evidence type="ECO:0000313" key="3">
    <source>
        <dbReference type="Proteomes" id="UP000041254"/>
    </source>
</evidence>
<evidence type="ECO:0000256" key="1">
    <source>
        <dbReference type="SAM" id="Coils"/>
    </source>
</evidence>
<reference evidence="2 3" key="1">
    <citation type="submission" date="2014-11" db="EMBL/GenBank/DDBJ databases">
        <authorList>
            <person name="Zhu J."/>
            <person name="Qi W."/>
            <person name="Song R."/>
        </authorList>
    </citation>
    <scope>NUCLEOTIDE SEQUENCE [LARGE SCALE GENOMIC DNA]</scope>
</reference>
<dbReference type="PhylomeDB" id="A0A0G4G0G3"/>
<dbReference type="InParanoid" id="A0A0G4G0G3"/>
<protein>
    <submittedName>
        <fullName evidence="2">Uncharacterized protein</fullName>
    </submittedName>
</protein>
<dbReference type="Proteomes" id="UP000041254">
    <property type="component" value="Unassembled WGS sequence"/>
</dbReference>
<gene>
    <name evidence="2" type="ORF">Vbra_9573</name>
</gene>